<dbReference type="KEGG" id="rtc:APU90_07770"/>
<dbReference type="EMBL" id="LBFI01000049">
    <property type="protein sequence ID" value="KKM45018.1"/>
    <property type="molecule type" value="Genomic_DNA"/>
</dbReference>
<dbReference type="Proteomes" id="UP000052979">
    <property type="component" value="Unassembled WGS sequence"/>
</dbReference>
<accession>A0A0C5BIH2</accession>
<evidence type="ECO:0000313" key="3">
    <source>
        <dbReference type="Proteomes" id="UP000052979"/>
    </source>
</evidence>
<dbReference type="GeneID" id="93666491"/>
<dbReference type="AlphaFoldDB" id="A0A0C5BIH2"/>
<organism evidence="2 3">
    <name type="scientific">Rathayibacter toxicus</name>
    <dbReference type="NCBI Taxonomy" id="145458"/>
    <lineage>
        <taxon>Bacteria</taxon>
        <taxon>Bacillati</taxon>
        <taxon>Actinomycetota</taxon>
        <taxon>Actinomycetes</taxon>
        <taxon>Micrococcales</taxon>
        <taxon>Microbacteriaceae</taxon>
        <taxon>Rathayibacter</taxon>
    </lineage>
</organism>
<proteinExistence type="predicted"/>
<dbReference type="InterPro" id="IPR041657">
    <property type="entry name" value="HTH_17"/>
</dbReference>
<dbReference type="SUPFAM" id="SSF46955">
    <property type="entry name" value="Putative DNA-binding domain"/>
    <property type="match status" value="1"/>
</dbReference>
<evidence type="ECO:0000259" key="1">
    <source>
        <dbReference type="Pfam" id="PF12728"/>
    </source>
</evidence>
<gene>
    <name evidence="2" type="ORF">VT73_07930</name>
</gene>
<dbReference type="PATRIC" id="fig|145458.7.peg.2119"/>
<sequence length="61" mass="6852">MEKMLLTPEEVAEMLGIGRSTVYNLIGEHLLRSFKIGRSRRVLVSDVQEYVDNLATSSIGQ</sequence>
<dbReference type="InterPro" id="IPR009061">
    <property type="entry name" value="DNA-bd_dom_put_sf"/>
</dbReference>
<dbReference type="GO" id="GO:0003677">
    <property type="term" value="F:DNA binding"/>
    <property type="evidence" value="ECO:0007669"/>
    <property type="project" value="InterPro"/>
</dbReference>
<comment type="caution">
    <text evidence="2">The sequence shown here is derived from an EMBL/GenBank/DDBJ whole genome shotgun (WGS) entry which is preliminary data.</text>
</comment>
<dbReference type="InterPro" id="IPR010093">
    <property type="entry name" value="SinI_DNA-bd"/>
</dbReference>
<evidence type="ECO:0000313" key="2">
    <source>
        <dbReference type="EMBL" id="KKM45018.1"/>
    </source>
</evidence>
<protein>
    <submittedName>
        <fullName evidence="2">Transcriptional regulator</fullName>
    </submittedName>
</protein>
<keyword evidence="3" id="KW-1185">Reference proteome</keyword>
<dbReference type="KEGG" id="rtx:TI83_09300"/>
<name>A0A0C5BIH2_9MICO</name>
<feature type="domain" description="Helix-turn-helix" evidence="1">
    <location>
        <begin position="5"/>
        <end position="53"/>
    </location>
</feature>
<dbReference type="Pfam" id="PF12728">
    <property type="entry name" value="HTH_17"/>
    <property type="match status" value="1"/>
</dbReference>
<dbReference type="NCBIfam" id="TIGR01764">
    <property type="entry name" value="excise"/>
    <property type="match status" value="1"/>
</dbReference>
<dbReference type="STRING" id="145458.APU90_07770"/>
<dbReference type="RefSeq" id="WP_042734297.1">
    <property type="nucleotide sequence ID" value="NZ_CP010848.1"/>
</dbReference>
<reference evidence="2 3" key="1">
    <citation type="submission" date="2015-04" db="EMBL/GenBank/DDBJ databases">
        <title>Draft genome sequence of Rathayibacter toxicus strain FH-142 (AKA 70134 or CS 32), a Western Australian isolate.</title>
        <authorList>
            <consortium name="Consortium for Microbial Forensics and Genomics (microFORGE)"/>
            <person name="Knight B.M."/>
            <person name="Roberts D.P."/>
            <person name="Lin D."/>
            <person name="Hari K."/>
            <person name="Fletcher J."/>
            <person name="Melcher U."/>
            <person name="Blagden T."/>
            <person name="Luster D.G."/>
            <person name="Sechler A.J."/>
            <person name="Schneider W.L."/>
            <person name="Winegar R.A."/>
        </authorList>
    </citation>
    <scope>NUCLEOTIDE SEQUENCE [LARGE SCALE GENOMIC DNA]</scope>
    <source>
        <strain evidence="2 3">FH142</strain>
    </source>
</reference>